<proteinExistence type="predicted"/>
<sequence length="114" mass="12561">MIVLTGKQQGSARQRTGCLGQQPGQRTGSCDSDGLVINMIGLYSRIKEDYEEFINHYETQDLKEKRPTTGKQQGSARQRPGCLGQQPGQRTGWCAWDGSVRATKMVGRVDSAVD</sequence>
<reference evidence="3" key="1">
    <citation type="submission" date="2016-11" db="UniProtKB">
        <authorList>
            <consortium name="WormBaseParasite"/>
        </authorList>
    </citation>
    <scope>IDENTIFICATION</scope>
</reference>
<evidence type="ECO:0000313" key="3">
    <source>
        <dbReference type="WBParaSite" id="Csp11.Scaffold480.g1817.t1"/>
    </source>
</evidence>
<evidence type="ECO:0000256" key="1">
    <source>
        <dbReference type="SAM" id="MobiDB-lite"/>
    </source>
</evidence>
<evidence type="ECO:0000313" key="2">
    <source>
        <dbReference type="Proteomes" id="UP000095282"/>
    </source>
</evidence>
<dbReference type="Proteomes" id="UP000095282">
    <property type="component" value="Unplaced"/>
</dbReference>
<organism evidence="2 3">
    <name type="scientific">Caenorhabditis tropicalis</name>
    <dbReference type="NCBI Taxonomy" id="1561998"/>
    <lineage>
        <taxon>Eukaryota</taxon>
        <taxon>Metazoa</taxon>
        <taxon>Ecdysozoa</taxon>
        <taxon>Nematoda</taxon>
        <taxon>Chromadorea</taxon>
        <taxon>Rhabditida</taxon>
        <taxon>Rhabditina</taxon>
        <taxon>Rhabditomorpha</taxon>
        <taxon>Rhabditoidea</taxon>
        <taxon>Rhabditidae</taxon>
        <taxon>Peloderinae</taxon>
        <taxon>Caenorhabditis</taxon>
    </lineage>
</organism>
<feature type="region of interest" description="Disordered" evidence="1">
    <location>
        <begin position="61"/>
        <end position="89"/>
    </location>
</feature>
<keyword evidence="2" id="KW-1185">Reference proteome</keyword>
<accession>A0A1I7T2K9</accession>
<protein>
    <submittedName>
        <fullName evidence="3">Pepsin-I3 domain-containing protein</fullName>
    </submittedName>
</protein>
<feature type="region of interest" description="Disordered" evidence="1">
    <location>
        <begin position="1"/>
        <end position="26"/>
    </location>
</feature>
<name>A0A1I7T2K9_9PELO</name>
<dbReference type="AlphaFoldDB" id="A0A1I7T2K9"/>
<feature type="compositionally biased region" description="Polar residues" evidence="1">
    <location>
        <begin position="1"/>
        <end position="14"/>
    </location>
</feature>
<dbReference type="WBParaSite" id="Csp11.Scaffold480.g1817.t1">
    <property type="protein sequence ID" value="Csp11.Scaffold480.g1817.t1"/>
    <property type="gene ID" value="Csp11.Scaffold480.g1817"/>
</dbReference>